<evidence type="ECO:0000313" key="1">
    <source>
        <dbReference type="EMBL" id="QBB00049.1"/>
    </source>
</evidence>
<geneLocation type="plasmid" evidence="1">
    <name>pAN65-1</name>
</geneLocation>
<dbReference type="EMBL" id="MK355502">
    <property type="protein sequence ID" value="QBB00049.1"/>
    <property type="molecule type" value="Genomic_DNA"/>
</dbReference>
<proteinExistence type="predicted"/>
<protein>
    <submittedName>
        <fullName evidence="1">Uncharacterized protein</fullName>
    </submittedName>
</protein>
<accession>A0A411G2D2</accession>
<reference evidence="1" key="1">
    <citation type="submission" date="2019-01" db="EMBL/GenBank/DDBJ databases">
        <title>Complete sequencing of ST20 Klebsiella pneumoniae harboring both mcr-1-encodig plasmid and blaNDM-5-encoding plasmid.</title>
        <authorList>
            <person name="Rui Y."/>
            <person name="Peng Y."/>
            <person name="Duan X."/>
        </authorList>
    </citation>
    <scope>NUCLEOTIDE SEQUENCE</scope>
    <source>
        <strain evidence="1">CRE</strain>
        <plasmid evidence="1">pAN65-1</plasmid>
    </source>
</reference>
<sequence>MILIKIIRGFISAECEDFVFSHRVKAFICLDDDESLFPVGYPHLQKTNYYTGLTESDLAALNTRYHLLMKRWAS</sequence>
<organism evidence="1">
    <name type="scientific">Klebsiella pneumoniae</name>
    <dbReference type="NCBI Taxonomy" id="573"/>
    <lineage>
        <taxon>Bacteria</taxon>
        <taxon>Pseudomonadati</taxon>
        <taxon>Pseudomonadota</taxon>
        <taxon>Gammaproteobacteria</taxon>
        <taxon>Enterobacterales</taxon>
        <taxon>Enterobacteriaceae</taxon>
        <taxon>Klebsiella/Raoultella group</taxon>
        <taxon>Klebsiella</taxon>
        <taxon>Klebsiella pneumoniae complex</taxon>
    </lineage>
</organism>
<dbReference type="AlphaFoldDB" id="A0A411G2D2"/>
<name>A0A411G2D2_KLEPN</name>
<keyword evidence="1" id="KW-0614">Plasmid</keyword>